<dbReference type="PATRIC" id="fig|983917.3.peg.4177"/>
<dbReference type="KEGG" id="rge:RGE_42910"/>
<dbReference type="HOGENOM" id="CLU_2231408_0_0_4"/>
<keyword evidence="2" id="KW-1185">Reference proteome</keyword>
<dbReference type="STRING" id="983917.RGE_42910"/>
<name>I0HX90_RUBGI</name>
<sequence>MSNPDRDAPVLVRITRDGRRVEVIAGAVCLDGRPEAHELVSLDEHPNRSAVLALCPDASHMAGRLALTLAEASVAQAALRRAQDAFDGSEAAVRERLRQAVWQRTLVGQGLDE</sequence>
<dbReference type="Proteomes" id="UP000007883">
    <property type="component" value="Chromosome"/>
</dbReference>
<gene>
    <name evidence="1" type="ordered locus">RGE_42910</name>
</gene>
<organism evidence="1 2">
    <name type="scientific">Rubrivivax gelatinosus (strain NBRC 100245 / IL144)</name>
    <dbReference type="NCBI Taxonomy" id="983917"/>
    <lineage>
        <taxon>Bacteria</taxon>
        <taxon>Pseudomonadati</taxon>
        <taxon>Pseudomonadota</taxon>
        <taxon>Betaproteobacteria</taxon>
        <taxon>Burkholderiales</taxon>
        <taxon>Sphaerotilaceae</taxon>
        <taxon>Rubrivivax</taxon>
    </lineage>
</organism>
<protein>
    <submittedName>
        <fullName evidence="1">Uncharacterized protein</fullName>
    </submittedName>
</protein>
<dbReference type="EMBL" id="AP012320">
    <property type="protein sequence ID" value="BAL97627.1"/>
    <property type="molecule type" value="Genomic_DNA"/>
</dbReference>
<proteinExistence type="predicted"/>
<accession>I0HX90</accession>
<evidence type="ECO:0000313" key="1">
    <source>
        <dbReference type="EMBL" id="BAL97627.1"/>
    </source>
</evidence>
<dbReference type="RefSeq" id="WP_014430476.1">
    <property type="nucleotide sequence ID" value="NC_017075.1"/>
</dbReference>
<reference evidence="1 2" key="1">
    <citation type="journal article" date="2012" name="J. Bacteriol.">
        <title>Complete genome sequence of phototrophic betaproteobacterium Rubrivivax gelatinosus IL144.</title>
        <authorList>
            <person name="Nagashima S."/>
            <person name="Kamimura A."/>
            <person name="Shimizu T."/>
            <person name="Nakamura-isaki S."/>
            <person name="Aono E."/>
            <person name="Sakamoto K."/>
            <person name="Ichikawa N."/>
            <person name="Nakazawa H."/>
            <person name="Sekine M."/>
            <person name="Yamazaki S."/>
            <person name="Fujita N."/>
            <person name="Shimada K."/>
            <person name="Hanada S."/>
            <person name="Nagashima K.V.P."/>
        </authorList>
    </citation>
    <scope>NUCLEOTIDE SEQUENCE [LARGE SCALE GENOMIC DNA]</scope>
    <source>
        <strain evidence="2">NBRC 100245 / IL144</strain>
    </source>
</reference>
<evidence type="ECO:0000313" key="2">
    <source>
        <dbReference type="Proteomes" id="UP000007883"/>
    </source>
</evidence>
<dbReference type="AlphaFoldDB" id="I0HX90"/>
<dbReference type="eggNOG" id="ENOG5032WCJ">
    <property type="taxonomic scope" value="Bacteria"/>
</dbReference>